<evidence type="ECO:0000313" key="2">
    <source>
        <dbReference type="Proteomes" id="UP000824014"/>
    </source>
</evidence>
<dbReference type="AlphaFoldDB" id="A0A9D2DCS2"/>
<dbReference type="Proteomes" id="UP000824014">
    <property type="component" value="Unassembled WGS sequence"/>
</dbReference>
<proteinExistence type="predicted"/>
<dbReference type="GO" id="GO:0016491">
    <property type="term" value="F:oxidoreductase activity"/>
    <property type="evidence" value="ECO:0007669"/>
    <property type="project" value="InterPro"/>
</dbReference>
<accession>A0A9D2DCS2</accession>
<name>A0A9D2DCS2_9BACT</name>
<dbReference type="SUPFAM" id="SSF55469">
    <property type="entry name" value="FMN-dependent nitroreductase-like"/>
    <property type="match status" value="1"/>
</dbReference>
<comment type="caution">
    <text evidence="1">The sequence shown here is derived from an EMBL/GenBank/DDBJ whole genome shotgun (WGS) entry which is preliminary data.</text>
</comment>
<sequence length="170" mass="18975">MADNYLERKMEEYLAQPAGGRSTPIATLTRLLRRNRSCRGYDSRFIVRADQLRRIIAVNALTPSARNRQALRFRPVLSDEAPKVLPLIRLGGALPQFHLPLPGTEPNAFIVICGTVPEDRDLDIDLGISAQSMLLEATEMGLNGLCIGAFDRQEGVHYVPKIRPDELIIQ</sequence>
<dbReference type="EMBL" id="DXCC01000004">
    <property type="protein sequence ID" value="HIZ14553.1"/>
    <property type="molecule type" value="Genomic_DNA"/>
</dbReference>
<dbReference type="InterPro" id="IPR000415">
    <property type="entry name" value="Nitroreductase-like"/>
</dbReference>
<dbReference type="Gene3D" id="3.40.109.10">
    <property type="entry name" value="NADH Oxidase"/>
    <property type="match status" value="1"/>
</dbReference>
<dbReference type="CDD" id="cd02062">
    <property type="entry name" value="Nitro_FMN_reductase"/>
    <property type="match status" value="1"/>
</dbReference>
<reference evidence="1" key="2">
    <citation type="submission" date="2021-04" db="EMBL/GenBank/DDBJ databases">
        <authorList>
            <person name="Gilroy R."/>
        </authorList>
    </citation>
    <scope>NUCLEOTIDE SEQUENCE</scope>
    <source>
        <strain evidence="1">ChiHjej11B10-19426</strain>
    </source>
</reference>
<evidence type="ECO:0000313" key="1">
    <source>
        <dbReference type="EMBL" id="HIZ14553.1"/>
    </source>
</evidence>
<organism evidence="1 2">
    <name type="scientific">Candidatus Tidjanibacter faecipullorum</name>
    <dbReference type="NCBI Taxonomy" id="2838766"/>
    <lineage>
        <taxon>Bacteria</taxon>
        <taxon>Pseudomonadati</taxon>
        <taxon>Bacteroidota</taxon>
        <taxon>Bacteroidia</taxon>
        <taxon>Bacteroidales</taxon>
        <taxon>Rikenellaceae</taxon>
        <taxon>Tidjanibacter</taxon>
    </lineage>
</organism>
<gene>
    <name evidence="1" type="ORF">H9816_01360</name>
</gene>
<protein>
    <submittedName>
        <fullName evidence="1">Nitroreductase family protein</fullName>
    </submittedName>
</protein>
<reference evidence="1" key="1">
    <citation type="journal article" date="2021" name="PeerJ">
        <title>Extensive microbial diversity within the chicken gut microbiome revealed by metagenomics and culture.</title>
        <authorList>
            <person name="Gilroy R."/>
            <person name="Ravi A."/>
            <person name="Getino M."/>
            <person name="Pursley I."/>
            <person name="Horton D.L."/>
            <person name="Alikhan N.F."/>
            <person name="Baker D."/>
            <person name="Gharbi K."/>
            <person name="Hall N."/>
            <person name="Watson M."/>
            <person name="Adriaenssens E.M."/>
            <person name="Foster-Nyarko E."/>
            <person name="Jarju S."/>
            <person name="Secka A."/>
            <person name="Antonio M."/>
            <person name="Oren A."/>
            <person name="Chaudhuri R.R."/>
            <person name="La Ragione R."/>
            <person name="Hildebrand F."/>
            <person name="Pallen M.J."/>
        </authorList>
    </citation>
    <scope>NUCLEOTIDE SEQUENCE</scope>
    <source>
        <strain evidence="1">ChiHjej11B10-19426</strain>
    </source>
</reference>